<accession>A0A9W4R2A4</accession>
<comment type="caution">
    <text evidence="3">The sequence shown here is derived from an EMBL/GenBank/DDBJ whole genome shotgun (WGS) entry which is preliminary data.</text>
</comment>
<evidence type="ECO:0000313" key="4">
    <source>
        <dbReference type="Proteomes" id="UP001152447"/>
    </source>
</evidence>
<dbReference type="Gene3D" id="2.60.40.2810">
    <property type="match status" value="7"/>
</dbReference>
<proteinExistence type="predicted"/>
<evidence type="ECO:0000259" key="2">
    <source>
        <dbReference type="PROSITE" id="PS50268"/>
    </source>
</evidence>
<dbReference type="NCBIfam" id="TIGR02608">
    <property type="entry name" value="delta_60_rpt"/>
    <property type="match status" value="6"/>
</dbReference>
<dbReference type="Gene3D" id="2.60.40.60">
    <property type="entry name" value="Cadherins"/>
    <property type="match status" value="1"/>
</dbReference>
<dbReference type="Proteomes" id="UP001152447">
    <property type="component" value="Unassembled WGS sequence"/>
</dbReference>
<protein>
    <recommendedName>
        <fullName evidence="2">Cadherin domain-containing protein</fullName>
    </recommendedName>
</protein>
<dbReference type="SUPFAM" id="SSF49313">
    <property type="entry name" value="Cadherin-like"/>
    <property type="match status" value="1"/>
</dbReference>
<dbReference type="InterPro" id="IPR015919">
    <property type="entry name" value="Cadherin-like_sf"/>
</dbReference>
<dbReference type="Pfam" id="PF00028">
    <property type="entry name" value="Cadherin"/>
    <property type="match status" value="1"/>
</dbReference>
<keyword evidence="4" id="KW-1185">Reference proteome</keyword>
<dbReference type="PROSITE" id="PS51257">
    <property type="entry name" value="PROKAR_LIPOPROTEIN"/>
    <property type="match status" value="1"/>
</dbReference>
<dbReference type="InterPro" id="IPR002126">
    <property type="entry name" value="Cadherin-like_dom"/>
</dbReference>
<dbReference type="Gene3D" id="2.60.40.3440">
    <property type="match status" value="4"/>
</dbReference>
<dbReference type="GO" id="GO:0007156">
    <property type="term" value="P:homophilic cell adhesion via plasma membrane adhesion molecules"/>
    <property type="evidence" value="ECO:0007669"/>
    <property type="project" value="InterPro"/>
</dbReference>
<dbReference type="EMBL" id="CAMAPB010000049">
    <property type="protein sequence ID" value="CAH9063475.1"/>
    <property type="molecule type" value="Genomic_DNA"/>
</dbReference>
<dbReference type="Pfam" id="PF17963">
    <property type="entry name" value="Big_9"/>
    <property type="match status" value="11"/>
</dbReference>
<feature type="signal peptide" evidence="1">
    <location>
        <begin position="1"/>
        <end position="20"/>
    </location>
</feature>
<evidence type="ECO:0000313" key="3">
    <source>
        <dbReference type="EMBL" id="CAH9063475.1"/>
    </source>
</evidence>
<dbReference type="Gene3D" id="2.80.10.50">
    <property type="match status" value="2"/>
</dbReference>
<gene>
    <name evidence="3" type="ORF">PSEHALCIP103_02921</name>
</gene>
<dbReference type="InterPro" id="IPR013783">
    <property type="entry name" value="Ig-like_fold"/>
</dbReference>
<dbReference type="PANTHER" id="PTHR34720">
    <property type="entry name" value="MICROCYSTIN DEPENDENT PROTEIN"/>
    <property type="match status" value="1"/>
</dbReference>
<organism evidence="3 4">
    <name type="scientific">Pseudoalteromonas haloplanktis</name>
    <name type="common">Alteromonas haloplanktis</name>
    <dbReference type="NCBI Taxonomy" id="228"/>
    <lineage>
        <taxon>Bacteria</taxon>
        <taxon>Pseudomonadati</taxon>
        <taxon>Pseudomonadota</taxon>
        <taxon>Gammaproteobacteria</taxon>
        <taxon>Alteromonadales</taxon>
        <taxon>Pseudoalteromonadaceae</taxon>
        <taxon>Pseudoalteromonas</taxon>
    </lineage>
</organism>
<name>A0A9W4R2A4_PSEHA</name>
<dbReference type="PROSITE" id="PS50268">
    <property type="entry name" value="CADHERIN_2"/>
    <property type="match status" value="1"/>
</dbReference>
<feature type="domain" description="Cadherin" evidence="2">
    <location>
        <begin position="1333"/>
        <end position="1435"/>
    </location>
</feature>
<dbReference type="InterPro" id="IPR013431">
    <property type="entry name" value="Delta_60_rpt"/>
</dbReference>
<dbReference type="CDD" id="cd11304">
    <property type="entry name" value="Cadherin_repeat"/>
    <property type="match status" value="1"/>
</dbReference>
<dbReference type="GO" id="GO:0016020">
    <property type="term" value="C:membrane"/>
    <property type="evidence" value="ECO:0007669"/>
    <property type="project" value="InterPro"/>
</dbReference>
<sequence length="2239" mass="232888">MTAKNIFLLGSMVFLLSACGGSEESPAQETIQSPTAEVIPPTPTAEVIPPTVTSYINLAGVIASNQTKSTKVLGAVTSSRGVVGASLANTRANIVFSQTNETVQGNVSFLLEASDTDGIAEVNLVLPSVNKSISLCSSDCGFDYEKSIIGLSPALYGVTPGEIRLEIWITDTLNNQVLADAITFNWQPYQIEGVTAQRDEDNINLSWQANPELNRYNVYIATQAGVSSTNINELENGQQFLSIQDTALSITESLTDKSYQVLITGVDGSGESGFANTINIAPVGGELAFAPEANADQFQISEDQTLQGNVLTNDTNQYSGDLRVNADALILPQHGTLNINENGDFTYIPIANFNGEDAFSYQVANELGMTDTAVVEITILAVNDAPIALDNTYNITNNGALVVLSPGLLINDSDIDLDNLTVDTTPVSEPTRGQLTLFDNGGFEYQGEQNMQGEDSFQYRVVDAQGAQAIANVTIVSSNTNVAPVTKNDSYSLSEDETLVVTAANGVLSNDTDPNNDSFSVDETFIVAPTHGQLLLAIDGSFSYVPDANFNGVDQFQYQAIDSLGATSTATVTLVINSEPDNPVAQNDAYQFSKNKLFEVTVQNGLLINDFNIEAGDLSVNTTAINTTQNGELTLNADGSFTYQPDLGFIGVDSFTYSISNEQGLTATAQVTLSESGVNTFPQANDDQYTLGEDSSASLLDVLANDTDADGDKITISNIQNIVGEATIVAGKIEFTPPANFSGEIVLTYTITDGYSAGNEGINDRTASVTITVTPVNDAPIANADSVTMNEDGPAVLVNVLANDSDIDGDTLAITAATADIGSASVVDNKIQYTPIANTNGTAIISYTISDGSGGTATTNLTITILPINDTPTANADSATIDEDAAPILINVLANDSDVDGDSLMISAVSADTGSVSVISNQIQYTPETNSNGLATVTYTVSDSSGGTSTTTLTITITPVNDAPVANADLATMAEDAAPILINVLANDSDVDGDSLAISAASADIGSVSVLGNQIQYTPAADDNGFATVTYTVSDSNGGASTATLTITITPVNDAPIANADTATMAEDAAPILINVLANDSDEDGDSLTISAASADIGSASVVGNQIQYTPAANTNGLATVTYTVSDNNGGTNTATVAITITAVNDAPVTNNDTATMAEDAAPILINVLANDSDEDGDSLAISTASADIGSVSVVGNQIQYTPAADDNGLATVTYTVSDSNGGASTATLTITITPVNDEPIANADTATMDEDAAPLLIDVLINDIDADSDNLSITAASADSGSVSVVDNKLQYTPAANTNGIVVVSYTVDDGNNATDTGSLSITIAPINDAPVASNQGFNISENATDGDTIGSVSASDIENQNLSYTILSGAPIFEINNDSGLLTVKGESPFDFETTPQYILSLAITDDGTPNETTPINIIINITDDMEPLVPVEDETFGRPITGELELSGVFSSGEFNDSIELNNNLYFVGFSNNSDKDIVIASYTTSGVINTAFNGDGVKVLDLENDEQATAIISDGTSLFVAYTSFDGTNTEACLLKMNTAGVLSNNSGDNNSGIHCTALASTLVINDLEFSDNKIQAVGKSFNGNDNDSLWIKYDISTLAYEAGSPKIVDVSGASRDDEAFAIKNFNSSDLMVVGSVTSATGDKDVLIRYLISDGENNGSFNGSAALSLDLSKNNKDDELFAIGGAKNTDFTAFAGGYITRNSGEKEAVVLAIDKTGTLIASFGDAGTAIYDIDSDSDSDSGSGDGGASVTGVKYEPIKNGITLSGTTGVSASEKLFSARILTSDGSLDSTYGASGINIISGINGKQFAKSATIDANDTVWVSGVIDDSTTKPFVAAIDEQATLFSNFADVGYLAFDTISAESDDQSMHVLQLSNGPQVGKYILASTAKSNSITKLVLTRFTSTGAIDTSFSESGHKEIAIDLSVPNIALVEHNSGSLFIAGSKSKTDGEEGFIAKVDQNGDLDTSFASDGIYSTSISGAEKLNLTDLALHDGNVVAVGSVVIADTPSSFIMMLDSDGTLDDDFGSNGKIIGTPFEYYESVFISDDSIFIGGKSVSGASSELIALKLDSDGEQTYKYIGETTIDSENKMVKVLVDESNKLYLIANVVDTPNKASITRLLASGVIDDSYPLDQYTLASTGDTEVKSAVFDTNNNIVLVGMGNNKGMLARILTDGTLDNTFGASGAGFYEASQCVSTHVFTSIILQNDTQVVVSSTCNDTNSNNVSISKFNFEADGA</sequence>
<dbReference type="RefSeq" id="WP_262977125.1">
    <property type="nucleotide sequence ID" value="NZ_CAMAPB010000049.1"/>
</dbReference>
<dbReference type="PANTHER" id="PTHR34720:SF9">
    <property type="entry name" value="BLR4714 PROTEIN"/>
    <property type="match status" value="1"/>
</dbReference>
<dbReference type="SMART" id="SM00112">
    <property type="entry name" value="CA"/>
    <property type="match status" value="1"/>
</dbReference>
<dbReference type="NCBIfam" id="NF012211">
    <property type="entry name" value="tand_rpt_95"/>
    <property type="match status" value="11"/>
</dbReference>
<keyword evidence="1" id="KW-0732">Signal</keyword>
<feature type="chain" id="PRO_5040811374" description="Cadherin domain-containing protein" evidence="1">
    <location>
        <begin position="21"/>
        <end position="2239"/>
    </location>
</feature>
<dbReference type="GO" id="GO:0005509">
    <property type="term" value="F:calcium ion binding"/>
    <property type="evidence" value="ECO:0007669"/>
    <property type="project" value="InterPro"/>
</dbReference>
<reference evidence="3" key="1">
    <citation type="submission" date="2022-07" db="EMBL/GenBank/DDBJ databases">
        <authorList>
            <person name="Criscuolo A."/>
        </authorList>
    </citation>
    <scope>NUCLEOTIDE SEQUENCE</scope>
    <source>
        <strain evidence="3">CIP103197</strain>
    </source>
</reference>
<evidence type="ECO:0000256" key="1">
    <source>
        <dbReference type="SAM" id="SignalP"/>
    </source>
</evidence>
<dbReference type="Gene3D" id="2.60.40.10">
    <property type="entry name" value="Immunoglobulins"/>
    <property type="match status" value="1"/>
</dbReference>